<dbReference type="OrthoDB" id="952271at2759"/>
<dbReference type="PANTHER" id="PTHR33132">
    <property type="entry name" value="OSJNBB0118P14.9 PROTEIN"/>
    <property type="match status" value="1"/>
</dbReference>
<dbReference type="EMBL" id="JAAALK010000288">
    <property type="protein sequence ID" value="KAG8055190.1"/>
    <property type="molecule type" value="Genomic_DNA"/>
</dbReference>
<sequence>MCHPGLPPLPPGCEVKRRRAPPGAAGGAGSQPVPRRDQPQPHHYCVCSPTAHRGSFRCRWHRRSYEWGAARGRSVAP</sequence>
<feature type="compositionally biased region" description="Pro residues" evidence="1">
    <location>
        <begin position="1"/>
        <end position="11"/>
    </location>
</feature>
<evidence type="ECO:0000256" key="1">
    <source>
        <dbReference type="SAM" id="MobiDB-lite"/>
    </source>
</evidence>
<dbReference type="AlphaFoldDB" id="A0A8J5RAH6"/>
<accession>A0A8J5RAH6</accession>
<dbReference type="Proteomes" id="UP000729402">
    <property type="component" value="Unassembled WGS sequence"/>
</dbReference>
<dbReference type="PANTHER" id="PTHR33132:SF128">
    <property type="entry name" value="OS01G0778900 PROTEIN"/>
    <property type="match status" value="1"/>
</dbReference>
<organism evidence="2 3">
    <name type="scientific">Zizania palustris</name>
    <name type="common">Northern wild rice</name>
    <dbReference type="NCBI Taxonomy" id="103762"/>
    <lineage>
        <taxon>Eukaryota</taxon>
        <taxon>Viridiplantae</taxon>
        <taxon>Streptophyta</taxon>
        <taxon>Embryophyta</taxon>
        <taxon>Tracheophyta</taxon>
        <taxon>Spermatophyta</taxon>
        <taxon>Magnoliopsida</taxon>
        <taxon>Liliopsida</taxon>
        <taxon>Poales</taxon>
        <taxon>Poaceae</taxon>
        <taxon>BOP clade</taxon>
        <taxon>Oryzoideae</taxon>
        <taxon>Oryzeae</taxon>
        <taxon>Zizaniinae</taxon>
        <taxon>Zizania</taxon>
    </lineage>
</organism>
<evidence type="ECO:0000313" key="2">
    <source>
        <dbReference type="EMBL" id="KAG8055190.1"/>
    </source>
</evidence>
<reference evidence="2" key="1">
    <citation type="journal article" date="2021" name="bioRxiv">
        <title>Whole Genome Assembly and Annotation of Northern Wild Rice, Zizania palustris L., Supports a Whole Genome Duplication in the Zizania Genus.</title>
        <authorList>
            <person name="Haas M."/>
            <person name="Kono T."/>
            <person name="Macchietto M."/>
            <person name="Millas R."/>
            <person name="McGilp L."/>
            <person name="Shao M."/>
            <person name="Duquette J."/>
            <person name="Hirsch C.N."/>
            <person name="Kimball J."/>
        </authorList>
    </citation>
    <scope>NUCLEOTIDE SEQUENCE</scope>
    <source>
        <tissue evidence="2">Fresh leaf tissue</tissue>
    </source>
</reference>
<reference evidence="2" key="2">
    <citation type="submission" date="2021-02" db="EMBL/GenBank/DDBJ databases">
        <authorList>
            <person name="Kimball J.A."/>
            <person name="Haas M.W."/>
            <person name="Macchietto M."/>
            <person name="Kono T."/>
            <person name="Duquette J."/>
            <person name="Shao M."/>
        </authorList>
    </citation>
    <scope>NUCLEOTIDE SEQUENCE</scope>
    <source>
        <tissue evidence="2">Fresh leaf tissue</tissue>
    </source>
</reference>
<comment type="caution">
    <text evidence="2">The sequence shown here is derived from an EMBL/GenBank/DDBJ whole genome shotgun (WGS) entry which is preliminary data.</text>
</comment>
<keyword evidence="3" id="KW-1185">Reference proteome</keyword>
<gene>
    <name evidence="2" type="ORF">GUJ93_ZPchr0001g30114</name>
</gene>
<name>A0A8J5RAH6_ZIZPA</name>
<protein>
    <submittedName>
        <fullName evidence="2">Uncharacterized protein</fullName>
    </submittedName>
</protein>
<proteinExistence type="predicted"/>
<feature type="region of interest" description="Disordered" evidence="1">
    <location>
        <begin position="1"/>
        <end position="50"/>
    </location>
</feature>
<evidence type="ECO:0000313" key="3">
    <source>
        <dbReference type="Proteomes" id="UP000729402"/>
    </source>
</evidence>